<evidence type="ECO:0000256" key="13">
    <source>
        <dbReference type="SAM" id="Phobius"/>
    </source>
</evidence>
<evidence type="ECO:0000256" key="3">
    <source>
        <dbReference type="ARBA" id="ARBA00022606"/>
    </source>
</evidence>
<dbReference type="Gene3D" id="1.20.1070.10">
    <property type="entry name" value="Rhodopsin 7-helix transmembrane proteins"/>
    <property type="match status" value="1"/>
</dbReference>
<keyword evidence="5" id="KW-0552">Olfaction</keyword>
<evidence type="ECO:0000256" key="1">
    <source>
        <dbReference type="ARBA" id="ARBA00004651"/>
    </source>
</evidence>
<keyword evidence="7" id="KW-0297">G-protein coupled receptor</keyword>
<proteinExistence type="predicted"/>
<dbReference type="PRINTS" id="PR00237">
    <property type="entry name" value="GPCRRHODOPSN"/>
</dbReference>
<dbReference type="AlphaFoldDB" id="A0AAY4CXK9"/>
<dbReference type="GO" id="GO:0005886">
    <property type="term" value="C:plasma membrane"/>
    <property type="evidence" value="ECO:0007669"/>
    <property type="project" value="UniProtKB-SubCell"/>
</dbReference>
<feature type="domain" description="G-protein coupled receptors family 1 profile" evidence="14">
    <location>
        <begin position="40"/>
        <end position="290"/>
    </location>
</feature>
<dbReference type="PRINTS" id="PR00245">
    <property type="entry name" value="OLFACTORYR"/>
</dbReference>
<evidence type="ECO:0000313" key="15">
    <source>
        <dbReference type="Ensembl" id="ENSDCDP00010037489.1"/>
    </source>
</evidence>
<feature type="transmembrane region" description="Helical" evidence="13">
    <location>
        <begin position="142"/>
        <end position="165"/>
    </location>
</feature>
<evidence type="ECO:0000256" key="12">
    <source>
        <dbReference type="ARBA" id="ARBA00023224"/>
    </source>
</evidence>
<keyword evidence="4 13" id="KW-0812">Transmembrane</keyword>
<feature type="transmembrane region" description="Helical" evidence="13">
    <location>
        <begin position="23"/>
        <end position="47"/>
    </location>
</feature>
<evidence type="ECO:0000256" key="10">
    <source>
        <dbReference type="ARBA" id="ARBA00023170"/>
    </source>
</evidence>
<feature type="transmembrane region" description="Helical" evidence="13">
    <location>
        <begin position="237"/>
        <end position="262"/>
    </location>
</feature>
<dbReference type="InterPro" id="IPR017452">
    <property type="entry name" value="GPCR_Rhodpsn_7TM"/>
</dbReference>
<evidence type="ECO:0000256" key="9">
    <source>
        <dbReference type="ARBA" id="ARBA00023157"/>
    </source>
</evidence>
<keyword evidence="12" id="KW-0807">Transducer</keyword>
<reference evidence="15" key="1">
    <citation type="submission" date="2025-08" db="UniProtKB">
        <authorList>
            <consortium name="Ensembl"/>
        </authorList>
    </citation>
    <scope>IDENTIFICATION</scope>
</reference>
<dbReference type="PANTHER" id="PTHR26451">
    <property type="entry name" value="G_PROTEIN_RECEP_F1_2 DOMAIN-CONTAINING PROTEIN"/>
    <property type="match status" value="1"/>
</dbReference>
<keyword evidence="2" id="KW-1003">Cell membrane</keyword>
<evidence type="ECO:0000256" key="11">
    <source>
        <dbReference type="ARBA" id="ARBA00023180"/>
    </source>
</evidence>
<accession>A0AAY4CXK9</accession>
<keyword evidence="3" id="KW-0716">Sensory transduction</keyword>
<dbReference type="InterPro" id="IPR000725">
    <property type="entry name" value="Olfact_rcpt"/>
</dbReference>
<feature type="transmembrane region" description="Helical" evidence="13">
    <location>
        <begin position="59"/>
        <end position="81"/>
    </location>
</feature>
<dbReference type="FunFam" id="1.20.1070.10:FF:000024">
    <property type="entry name" value="Olfactory receptor"/>
    <property type="match status" value="1"/>
</dbReference>
<evidence type="ECO:0000256" key="2">
    <source>
        <dbReference type="ARBA" id="ARBA00022475"/>
    </source>
</evidence>
<dbReference type="GO" id="GO:0004930">
    <property type="term" value="F:G protein-coupled receptor activity"/>
    <property type="evidence" value="ECO:0007669"/>
    <property type="project" value="UniProtKB-KW"/>
</dbReference>
<feature type="transmembrane region" description="Helical" evidence="13">
    <location>
        <begin position="197"/>
        <end position="216"/>
    </location>
</feature>
<evidence type="ECO:0000256" key="7">
    <source>
        <dbReference type="ARBA" id="ARBA00023040"/>
    </source>
</evidence>
<feature type="transmembrane region" description="Helical" evidence="13">
    <location>
        <begin position="274"/>
        <end position="292"/>
    </location>
</feature>
<keyword evidence="6 13" id="KW-1133">Transmembrane helix</keyword>
<dbReference type="SUPFAM" id="SSF81321">
    <property type="entry name" value="Family A G protein-coupled receptor-like"/>
    <property type="match status" value="1"/>
</dbReference>
<evidence type="ECO:0000256" key="4">
    <source>
        <dbReference type="ARBA" id="ARBA00022692"/>
    </source>
</evidence>
<feature type="transmembrane region" description="Helical" evidence="13">
    <location>
        <begin position="101"/>
        <end position="121"/>
    </location>
</feature>
<dbReference type="GO" id="GO:0005549">
    <property type="term" value="F:odorant binding"/>
    <property type="evidence" value="ECO:0007669"/>
    <property type="project" value="TreeGrafter"/>
</dbReference>
<keyword evidence="11" id="KW-0325">Glycoprotein</keyword>
<name>A0AAY4CXK9_9TELE</name>
<evidence type="ECO:0000259" key="14">
    <source>
        <dbReference type="PROSITE" id="PS50262"/>
    </source>
</evidence>
<keyword evidence="8 13" id="KW-0472">Membrane</keyword>
<evidence type="ECO:0000256" key="6">
    <source>
        <dbReference type="ARBA" id="ARBA00022989"/>
    </source>
</evidence>
<evidence type="ECO:0000256" key="8">
    <source>
        <dbReference type="ARBA" id="ARBA00023136"/>
    </source>
</evidence>
<dbReference type="Proteomes" id="UP000694580">
    <property type="component" value="Unplaced"/>
</dbReference>
<keyword evidence="16" id="KW-1185">Reference proteome</keyword>
<keyword evidence="9" id="KW-1015">Disulfide bond</keyword>
<dbReference type="InterPro" id="IPR052921">
    <property type="entry name" value="GPCR1_Superfamily_Member"/>
</dbReference>
<sequence length="313" mass="34618">MENLTFNSPILEIEGLKVTQQSLYPVFVIMLLIYMFVMVANVGIIVIITLEKSLHEPMYILFCNLPFNDVLGNTILIPRLLTDLLKPEAEKLISYAECVVQAVFAHLFGTTSHTILMIMAFDRYVAICNPLRYATIMSNRTVVLLSVSAWGVSAVLVAILLGLTIRLNRCRTLIANPYCDNASLFKLSCENVAINNVYGLMFSVVLLTLSMGSMALTYSKITAVCLSSKSKGLSSKALQTCSSHLTAYLVILAAGGVVAILHRFPEHSEYRKPASVLLAVIPGVLNPLIYGIQSKEIRYLCLKRQVQVVFYPT</sequence>
<dbReference type="GeneTree" id="ENSGT00940000162761"/>
<evidence type="ECO:0000313" key="16">
    <source>
        <dbReference type="Proteomes" id="UP000694580"/>
    </source>
</evidence>
<dbReference type="Pfam" id="PF13853">
    <property type="entry name" value="7tm_4"/>
    <property type="match status" value="1"/>
</dbReference>
<dbReference type="PANTHER" id="PTHR26451:SF848">
    <property type="entry name" value="ODORANT RECEPTOR-RELATED"/>
    <property type="match status" value="1"/>
</dbReference>
<comment type="subcellular location">
    <subcellularLocation>
        <location evidence="1">Cell membrane</location>
        <topology evidence="1">Multi-pass membrane protein</topology>
    </subcellularLocation>
</comment>
<dbReference type="GO" id="GO:0004984">
    <property type="term" value="F:olfactory receptor activity"/>
    <property type="evidence" value="ECO:0007669"/>
    <property type="project" value="InterPro"/>
</dbReference>
<reference evidence="15" key="2">
    <citation type="submission" date="2025-09" db="UniProtKB">
        <authorList>
            <consortium name="Ensembl"/>
        </authorList>
    </citation>
    <scope>IDENTIFICATION</scope>
</reference>
<dbReference type="InterPro" id="IPR000276">
    <property type="entry name" value="GPCR_Rhodpsn"/>
</dbReference>
<dbReference type="PROSITE" id="PS50262">
    <property type="entry name" value="G_PROTEIN_RECEP_F1_2"/>
    <property type="match status" value="1"/>
</dbReference>
<keyword evidence="10" id="KW-0675">Receptor</keyword>
<organism evidence="15 16">
    <name type="scientific">Denticeps clupeoides</name>
    <name type="common">denticle herring</name>
    <dbReference type="NCBI Taxonomy" id="299321"/>
    <lineage>
        <taxon>Eukaryota</taxon>
        <taxon>Metazoa</taxon>
        <taxon>Chordata</taxon>
        <taxon>Craniata</taxon>
        <taxon>Vertebrata</taxon>
        <taxon>Euteleostomi</taxon>
        <taxon>Actinopterygii</taxon>
        <taxon>Neopterygii</taxon>
        <taxon>Teleostei</taxon>
        <taxon>Clupei</taxon>
        <taxon>Clupeiformes</taxon>
        <taxon>Denticipitoidei</taxon>
        <taxon>Denticipitidae</taxon>
        <taxon>Denticeps</taxon>
    </lineage>
</organism>
<protein>
    <recommendedName>
        <fullName evidence="14">G-protein coupled receptors family 1 profile domain-containing protein</fullName>
    </recommendedName>
</protein>
<evidence type="ECO:0000256" key="5">
    <source>
        <dbReference type="ARBA" id="ARBA00022725"/>
    </source>
</evidence>
<dbReference type="Ensembl" id="ENSDCDT00010047069.1">
    <property type="protein sequence ID" value="ENSDCDP00010037489.1"/>
    <property type="gene ID" value="ENSDCDG00010024443.1"/>
</dbReference>